<dbReference type="InterPro" id="IPR010982">
    <property type="entry name" value="Lambda_DNA-bd_dom_sf"/>
</dbReference>
<reference evidence="2 3" key="1">
    <citation type="journal article" date="2015" name="Genome Announc.">
        <title>Expanding the biotechnology potential of lactobacilli through comparative genomics of 213 strains and associated genera.</title>
        <authorList>
            <person name="Sun Z."/>
            <person name="Harris H.M."/>
            <person name="McCann A."/>
            <person name="Guo C."/>
            <person name="Argimon S."/>
            <person name="Zhang W."/>
            <person name="Yang X."/>
            <person name="Jeffery I.B."/>
            <person name="Cooney J.C."/>
            <person name="Kagawa T.F."/>
            <person name="Liu W."/>
            <person name="Song Y."/>
            <person name="Salvetti E."/>
            <person name="Wrobel A."/>
            <person name="Rasinkangas P."/>
            <person name="Parkhill J."/>
            <person name="Rea M.C."/>
            <person name="O'Sullivan O."/>
            <person name="Ritari J."/>
            <person name="Douillard F.P."/>
            <person name="Paul Ross R."/>
            <person name="Yang R."/>
            <person name="Briner A.E."/>
            <person name="Felis G.E."/>
            <person name="de Vos W.M."/>
            <person name="Barrangou R."/>
            <person name="Klaenhammer T.R."/>
            <person name="Caufield P.W."/>
            <person name="Cui Y."/>
            <person name="Zhang H."/>
            <person name="O'Toole P.W."/>
        </authorList>
    </citation>
    <scope>NUCLEOTIDE SEQUENCE [LARGE SCALE GENOMIC DNA]</scope>
    <source>
        <strain evidence="2 3">DSM 16761</strain>
    </source>
</reference>
<evidence type="ECO:0000259" key="1">
    <source>
        <dbReference type="PROSITE" id="PS50943"/>
    </source>
</evidence>
<dbReference type="InterPro" id="IPR001387">
    <property type="entry name" value="Cro/C1-type_HTH"/>
</dbReference>
<dbReference type="RefSeq" id="WP_025014400.1">
    <property type="nucleotide sequence ID" value="NZ_AZFU01000044.1"/>
</dbReference>
<dbReference type="PROSITE" id="PS50943">
    <property type="entry name" value="HTH_CROC1"/>
    <property type="match status" value="1"/>
</dbReference>
<dbReference type="PATRIC" id="fig|1423767.3.peg.1878"/>
<dbReference type="SMART" id="SM00530">
    <property type="entry name" value="HTH_XRE"/>
    <property type="match status" value="1"/>
</dbReference>
<organism evidence="2 3">
    <name type="scientific">Lactobacillus kitasatonis DSM 16761 = JCM 1039</name>
    <dbReference type="NCBI Taxonomy" id="1423767"/>
    <lineage>
        <taxon>Bacteria</taxon>
        <taxon>Bacillati</taxon>
        <taxon>Bacillota</taxon>
        <taxon>Bacilli</taxon>
        <taxon>Lactobacillales</taxon>
        <taxon>Lactobacillaceae</taxon>
        <taxon>Lactobacillus</taxon>
    </lineage>
</organism>
<protein>
    <submittedName>
        <fullName evidence="2">Xre family transcriptional regulator</fullName>
    </submittedName>
</protein>
<dbReference type="AlphaFoldDB" id="A0A0R1V9M2"/>
<dbReference type="SUPFAM" id="SSF47413">
    <property type="entry name" value="lambda repressor-like DNA-binding domains"/>
    <property type="match status" value="1"/>
</dbReference>
<feature type="domain" description="HTH cro/C1-type" evidence="1">
    <location>
        <begin position="7"/>
        <end position="60"/>
    </location>
</feature>
<dbReference type="CDD" id="cd00093">
    <property type="entry name" value="HTH_XRE"/>
    <property type="match status" value="1"/>
</dbReference>
<sequence length="268" mass="31529">MNISQLLREYRFHVGFTQKEMAADVISESFYSRVERGTREIDAKDLVKLLEVHKFDVATFFRRLSKSDESYFETESQIVFAMNTKNIAKIHEIERELRKEGINPPNWLEFRLKLASAWITHSSEEVSPAMQDKIKKLIINENWDRTSFYFLSQAVILMNIDDARKLIDSAYQAFYRNPSTDAPILETISIMAINYMNCCYHEKVGKEYIVSSVKFLRSLPITPEIGFFSILCTYYEALFDHDQQLQDRIIDILQRSRYLSLIQDTIEK</sequence>
<gene>
    <name evidence="2" type="ORF">FC59_GL001811</name>
</gene>
<dbReference type="eggNOG" id="ENOG50309HA">
    <property type="taxonomic scope" value="Bacteria"/>
</dbReference>
<dbReference type="EMBL" id="AZFU01000044">
    <property type="protein sequence ID" value="KRM02210.1"/>
    <property type="molecule type" value="Genomic_DNA"/>
</dbReference>
<comment type="caution">
    <text evidence="2">The sequence shown here is derived from an EMBL/GenBank/DDBJ whole genome shotgun (WGS) entry which is preliminary data.</text>
</comment>
<dbReference type="Proteomes" id="UP000051307">
    <property type="component" value="Unassembled WGS sequence"/>
</dbReference>
<dbReference type="Pfam" id="PF01381">
    <property type="entry name" value="HTH_3"/>
    <property type="match status" value="1"/>
</dbReference>
<dbReference type="GO" id="GO:0003677">
    <property type="term" value="F:DNA binding"/>
    <property type="evidence" value="ECO:0007669"/>
    <property type="project" value="InterPro"/>
</dbReference>
<name>A0A0R1V9M2_9LACO</name>
<accession>A0A0R1V9M2</accession>
<proteinExistence type="predicted"/>
<evidence type="ECO:0000313" key="2">
    <source>
        <dbReference type="EMBL" id="KRM02210.1"/>
    </source>
</evidence>
<dbReference type="Gene3D" id="1.10.260.40">
    <property type="entry name" value="lambda repressor-like DNA-binding domains"/>
    <property type="match status" value="1"/>
</dbReference>
<evidence type="ECO:0000313" key="3">
    <source>
        <dbReference type="Proteomes" id="UP000051307"/>
    </source>
</evidence>
<dbReference type="OrthoDB" id="2330104at2"/>